<dbReference type="Proteomes" id="UP000011728">
    <property type="component" value="Chromosome"/>
</dbReference>
<dbReference type="InterPro" id="IPR036271">
    <property type="entry name" value="Tet_transcr_reg_TetR-rel_C_sf"/>
</dbReference>
<evidence type="ECO:0000313" key="5">
    <source>
        <dbReference type="Proteomes" id="UP000011728"/>
    </source>
</evidence>
<dbReference type="PANTHER" id="PTHR43479:SF11">
    <property type="entry name" value="ACREF_ENVCD OPERON REPRESSOR-RELATED"/>
    <property type="match status" value="1"/>
</dbReference>
<reference evidence="4 5" key="1">
    <citation type="submission" date="2013-02" db="EMBL/GenBank/DDBJ databases">
        <title>Genome sequence of Clostridium saccharoperbutylacetonicum N1-4(HMT).</title>
        <authorList>
            <person name="Poehlein A."/>
            <person name="Daniel R."/>
        </authorList>
    </citation>
    <scope>NUCLEOTIDE SEQUENCE [LARGE SCALE GENOMIC DNA]</scope>
    <source>
        <strain evidence="5">N1-4(HMT)</strain>
    </source>
</reference>
<dbReference type="AlphaFoldDB" id="M1MTH3"/>
<dbReference type="eggNOG" id="COG1309">
    <property type="taxonomic scope" value="Bacteria"/>
</dbReference>
<evidence type="ECO:0000259" key="3">
    <source>
        <dbReference type="PROSITE" id="PS50977"/>
    </source>
</evidence>
<evidence type="ECO:0000256" key="2">
    <source>
        <dbReference type="PROSITE-ProRule" id="PRU00335"/>
    </source>
</evidence>
<dbReference type="KEGG" id="csr:Cspa_c42680"/>
<gene>
    <name evidence="4" type="ORF">Cspa_c42680</name>
</gene>
<dbReference type="InterPro" id="IPR049149">
    <property type="entry name" value="TetR/AcrR_C"/>
</dbReference>
<keyword evidence="5" id="KW-1185">Reference proteome</keyword>
<dbReference type="InterPro" id="IPR050624">
    <property type="entry name" value="HTH-type_Tx_Regulator"/>
</dbReference>
<feature type="domain" description="HTH tetR-type" evidence="3">
    <location>
        <begin position="9"/>
        <end position="69"/>
    </location>
</feature>
<dbReference type="RefSeq" id="WP_015394332.1">
    <property type="nucleotide sequence ID" value="NC_020291.1"/>
</dbReference>
<evidence type="ECO:0000256" key="1">
    <source>
        <dbReference type="ARBA" id="ARBA00023125"/>
    </source>
</evidence>
<dbReference type="STRING" id="36745.CLSAP_40250"/>
<name>M1MTH3_9CLOT</name>
<feature type="DNA-binding region" description="H-T-H motif" evidence="2">
    <location>
        <begin position="32"/>
        <end position="51"/>
    </location>
</feature>
<keyword evidence="1 2" id="KW-0238">DNA-binding</keyword>
<dbReference type="PATRIC" id="fig|931276.5.peg.4298"/>
<dbReference type="Gene3D" id="1.10.357.10">
    <property type="entry name" value="Tetracycline Repressor, domain 2"/>
    <property type="match status" value="1"/>
</dbReference>
<dbReference type="SUPFAM" id="SSF46689">
    <property type="entry name" value="Homeodomain-like"/>
    <property type="match status" value="1"/>
</dbReference>
<sequence length="211" mass="24446">MARTNKEFDNKRNELLKSIWDIFIANGYENTTIAFIIKILNISKGAFYHYFSSKEECADAAIEMQVELWIDEIEKHDSKELKADARFKEIILNGIKAVNSNRSQNEKMDTPANAVFHQKLMVSITKRFAPFYADIILQGIKEGIFHAKYPLETAEMILTLSNFYLDMNLFKWDRETIASKVCAFEEILTQSLGSEKNTFSFIANLFELEEK</sequence>
<organism evidence="4 5">
    <name type="scientific">Clostridium saccharoperbutylacetonicum N1-4(HMT)</name>
    <dbReference type="NCBI Taxonomy" id="931276"/>
    <lineage>
        <taxon>Bacteria</taxon>
        <taxon>Bacillati</taxon>
        <taxon>Bacillota</taxon>
        <taxon>Clostridia</taxon>
        <taxon>Eubacteriales</taxon>
        <taxon>Clostridiaceae</taxon>
        <taxon>Clostridium</taxon>
    </lineage>
</organism>
<proteinExistence type="predicted"/>
<accession>M1MTH3</accession>
<dbReference type="SUPFAM" id="SSF48498">
    <property type="entry name" value="Tetracyclin repressor-like, C-terminal domain"/>
    <property type="match status" value="1"/>
</dbReference>
<dbReference type="Pfam" id="PF21303">
    <property type="entry name" value="TetR_C_39"/>
    <property type="match status" value="1"/>
</dbReference>
<dbReference type="PROSITE" id="PS50977">
    <property type="entry name" value="HTH_TETR_2"/>
    <property type="match status" value="1"/>
</dbReference>
<evidence type="ECO:0000313" key="4">
    <source>
        <dbReference type="EMBL" id="AGF58021.1"/>
    </source>
</evidence>
<dbReference type="HOGENOM" id="CLU_069356_29_2_9"/>
<dbReference type="PANTHER" id="PTHR43479">
    <property type="entry name" value="ACREF/ENVCD OPERON REPRESSOR-RELATED"/>
    <property type="match status" value="1"/>
</dbReference>
<protein>
    <submittedName>
        <fullName evidence="4">Transcriptional regulator, TetR family</fullName>
    </submittedName>
</protein>
<dbReference type="Pfam" id="PF00440">
    <property type="entry name" value="TetR_N"/>
    <property type="match status" value="1"/>
</dbReference>
<dbReference type="GO" id="GO:0003677">
    <property type="term" value="F:DNA binding"/>
    <property type="evidence" value="ECO:0007669"/>
    <property type="project" value="UniProtKB-UniRule"/>
</dbReference>
<dbReference type="EMBL" id="CP004121">
    <property type="protein sequence ID" value="AGF58021.1"/>
    <property type="molecule type" value="Genomic_DNA"/>
</dbReference>
<dbReference type="InterPro" id="IPR009057">
    <property type="entry name" value="Homeodomain-like_sf"/>
</dbReference>
<dbReference type="OrthoDB" id="9814200at2"/>
<dbReference type="InterPro" id="IPR001647">
    <property type="entry name" value="HTH_TetR"/>
</dbReference>